<gene>
    <name evidence="2" type="ORF">CLV74_104230</name>
</gene>
<comment type="caution">
    <text evidence="2">The sequence shown here is derived from an EMBL/GenBank/DDBJ whole genome shotgun (WGS) entry which is preliminary data.</text>
</comment>
<sequence>MGDVKAVEASGKGLIGATLGAAAIGAALVVTFWLPAEYGVDPTGVGYALGLTQMGLVKQGLAAAAEEEAQRDPRITEVLSRLGDIEAKLDALSAGAPLEAVEVLPAEWRDSFTYTLAPGQGFEVKLTMTEGQAAQYAWHTDGAGLTHDTHGEGDGEISYEQGRDVASADGTLTAAFDGLHGWWWSNPTAAPIQLTIQTGGEYDRMLHP</sequence>
<evidence type="ECO:0000313" key="3">
    <source>
        <dbReference type="Proteomes" id="UP000238392"/>
    </source>
</evidence>
<dbReference type="OrthoDB" id="952847at2"/>
<evidence type="ECO:0008006" key="4">
    <source>
        <dbReference type="Google" id="ProtNLM"/>
    </source>
</evidence>
<keyword evidence="3" id="KW-1185">Reference proteome</keyword>
<feature type="transmembrane region" description="Helical" evidence="1">
    <location>
        <begin position="12"/>
        <end position="34"/>
    </location>
</feature>
<keyword evidence="1" id="KW-0812">Transmembrane</keyword>
<keyword evidence="1" id="KW-1133">Transmembrane helix</keyword>
<reference evidence="2 3" key="1">
    <citation type="submission" date="2018-03" db="EMBL/GenBank/DDBJ databases">
        <title>Genomic Encyclopedia of Archaeal and Bacterial Type Strains, Phase II (KMG-II): from individual species to whole genera.</title>
        <authorList>
            <person name="Goeker M."/>
        </authorList>
    </citation>
    <scope>NUCLEOTIDE SEQUENCE [LARGE SCALE GENOMIC DNA]</scope>
    <source>
        <strain evidence="2 3">DSM 100212</strain>
    </source>
</reference>
<dbReference type="EMBL" id="PVTQ01000004">
    <property type="protein sequence ID" value="PRY91209.1"/>
    <property type="molecule type" value="Genomic_DNA"/>
</dbReference>
<name>A0A2T0WWZ7_9RHOB</name>
<accession>A0A2T0WWZ7</accession>
<organism evidence="2 3">
    <name type="scientific">Donghicola tyrosinivorans</name>
    <dbReference type="NCBI Taxonomy" id="1652492"/>
    <lineage>
        <taxon>Bacteria</taxon>
        <taxon>Pseudomonadati</taxon>
        <taxon>Pseudomonadota</taxon>
        <taxon>Alphaproteobacteria</taxon>
        <taxon>Rhodobacterales</taxon>
        <taxon>Roseobacteraceae</taxon>
        <taxon>Donghicola</taxon>
    </lineage>
</organism>
<proteinExistence type="predicted"/>
<dbReference type="Proteomes" id="UP000238392">
    <property type="component" value="Unassembled WGS sequence"/>
</dbReference>
<keyword evidence="1" id="KW-0472">Membrane</keyword>
<dbReference type="AlphaFoldDB" id="A0A2T0WWZ7"/>
<protein>
    <recommendedName>
        <fullName evidence="4">Transmembrane anchor protein</fullName>
    </recommendedName>
</protein>
<evidence type="ECO:0000313" key="2">
    <source>
        <dbReference type="EMBL" id="PRY91209.1"/>
    </source>
</evidence>
<evidence type="ECO:0000256" key="1">
    <source>
        <dbReference type="SAM" id="Phobius"/>
    </source>
</evidence>
<dbReference type="RefSeq" id="WP_106263731.1">
    <property type="nucleotide sequence ID" value="NZ_PVTQ01000004.1"/>
</dbReference>